<protein>
    <submittedName>
        <fullName evidence="1">Uncharacterized protein</fullName>
    </submittedName>
</protein>
<name>A0A0F8WXJ0_9ZZZZ</name>
<organism evidence="1">
    <name type="scientific">marine sediment metagenome</name>
    <dbReference type="NCBI Taxonomy" id="412755"/>
    <lineage>
        <taxon>unclassified sequences</taxon>
        <taxon>metagenomes</taxon>
        <taxon>ecological metagenomes</taxon>
    </lineage>
</organism>
<comment type="caution">
    <text evidence="1">The sequence shown here is derived from an EMBL/GenBank/DDBJ whole genome shotgun (WGS) entry which is preliminary data.</text>
</comment>
<feature type="non-terminal residue" evidence="1">
    <location>
        <position position="111"/>
    </location>
</feature>
<evidence type="ECO:0000313" key="1">
    <source>
        <dbReference type="EMBL" id="KKK53165.1"/>
    </source>
</evidence>
<proteinExistence type="predicted"/>
<dbReference type="EMBL" id="LAZR01066641">
    <property type="protein sequence ID" value="KKK53165.1"/>
    <property type="molecule type" value="Genomic_DNA"/>
</dbReference>
<accession>A0A0F8WXJ0</accession>
<reference evidence="1" key="1">
    <citation type="journal article" date="2015" name="Nature">
        <title>Complex archaea that bridge the gap between prokaryotes and eukaryotes.</title>
        <authorList>
            <person name="Spang A."/>
            <person name="Saw J.H."/>
            <person name="Jorgensen S.L."/>
            <person name="Zaremba-Niedzwiedzka K."/>
            <person name="Martijn J."/>
            <person name="Lind A.E."/>
            <person name="van Eijk R."/>
            <person name="Schleper C."/>
            <person name="Guy L."/>
            <person name="Ettema T.J."/>
        </authorList>
    </citation>
    <scope>NUCLEOTIDE SEQUENCE</scope>
</reference>
<sequence>MSYCEDCKKKYKVGYATSQKHLDSDFHKKNLKKSKKRLRSEKGISVDPLHELILFNILQNQDGVKYSGILKFFSSFGIKGEVALRTLIKKLKDGDIVYKGNIGSDYEEILK</sequence>
<dbReference type="AlphaFoldDB" id="A0A0F8WXJ0"/>
<gene>
    <name evidence="1" type="ORF">LCGC14_3097500</name>
</gene>